<dbReference type="Ensembl" id="ENSNLET00000033728.1">
    <property type="protein sequence ID" value="ENSNLEP00000029538.1"/>
    <property type="gene ID" value="ENSNLEG00000012842.3"/>
</dbReference>
<dbReference type="EMBL" id="ADFV01051578">
    <property type="status" value="NOT_ANNOTATED_CDS"/>
    <property type="molecule type" value="Genomic_DNA"/>
</dbReference>
<organism evidence="1 2">
    <name type="scientific">Nomascus leucogenys</name>
    <name type="common">Northern white-cheeked gibbon</name>
    <name type="synonym">Hylobates leucogenys</name>
    <dbReference type="NCBI Taxonomy" id="61853"/>
    <lineage>
        <taxon>Eukaryota</taxon>
        <taxon>Metazoa</taxon>
        <taxon>Chordata</taxon>
        <taxon>Craniata</taxon>
        <taxon>Vertebrata</taxon>
        <taxon>Euteleostomi</taxon>
        <taxon>Mammalia</taxon>
        <taxon>Eutheria</taxon>
        <taxon>Euarchontoglires</taxon>
        <taxon>Primates</taxon>
        <taxon>Haplorrhini</taxon>
        <taxon>Catarrhini</taxon>
        <taxon>Hylobatidae</taxon>
        <taxon>Nomascus</taxon>
    </lineage>
</organism>
<dbReference type="EMBL" id="ADFV01051574">
    <property type="status" value="NOT_ANNOTATED_CDS"/>
    <property type="molecule type" value="Genomic_DNA"/>
</dbReference>
<dbReference type="EMBL" id="ADFV01051576">
    <property type="status" value="NOT_ANNOTATED_CDS"/>
    <property type="molecule type" value="Genomic_DNA"/>
</dbReference>
<reference evidence="1" key="2">
    <citation type="submission" date="2025-08" db="UniProtKB">
        <authorList>
            <consortium name="Ensembl"/>
        </authorList>
    </citation>
    <scope>IDENTIFICATION</scope>
</reference>
<evidence type="ECO:0000313" key="1">
    <source>
        <dbReference type="Ensembl" id="ENSNLEP00000029538.1"/>
    </source>
</evidence>
<dbReference type="Proteomes" id="UP000001073">
    <property type="component" value="Chromosome 8"/>
</dbReference>
<evidence type="ECO:0000313" key="2">
    <source>
        <dbReference type="Proteomes" id="UP000001073"/>
    </source>
</evidence>
<dbReference type="GeneTree" id="ENSGT00950000182937"/>
<reference evidence="1" key="3">
    <citation type="submission" date="2025-09" db="UniProtKB">
        <authorList>
            <consortium name="Ensembl"/>
        </authorList>
    </citation>
    <scope>IDENTIFICATION</scope>
</reference>
<dbReference type="EMBL" id="ADFV01051573">
    <property type="status" value="NOT_ANNOTATED_CDS"/>
    <property type="molecule type" value="Genomic_DNA"/>
</dbReference>
<dbReference type="EMBL" id="ADFV01051569">
    <property type="status" value="NOT_ANNOTATED_CDS"/>
    <property type="molecule type" value="Genomic_DNA"/>
</dbReference>
<name>A0A2I3GE30_NOMLE</name>
<gene>
    <name evidence="1" type="primary">IKBKB</name>
</gene>
<accession>A0A2I3GE30</accession>
<protein>
    <submittedName>
        <fullName evidence="1">Inhibitor of nuclear factor kappa B kinase subunit beta</fullName>
    </submittedName>
</protein>
<proteinExistence type="predicted"/>
<sequence length="110" mass="12063">MSWSPSLTTQTCGAWEMKERLGTGGFGNVIRWHNQGGALRGHCRHLVCTLEVLHYRGPAHNAGPTSVQGYSHGSSFLCCEKSAWSTVCHTRDWTVSNSNLSGQSPSRAWC</sequence>
<dbReference type="EMBL" id="ADFV01051571">
    <property type="status" value="NOT_ANNOTATED_CDS"/>
    <property type="molecule type" value="Genomic_DNA"/>
</dbReference>
<dbReference type="EMBL" id="ADFV01051572">
    <property type="status" value="NOT_ANNOTATED_CDS"/>
    <property type="molecule type" value="Genomic_DNA"/>
</dbReference>
<keyword evidence="2" id="KW-1185">Reference proteome</keyword>
<dbReference type="EMBL" id="ADFV01051575">
    <property type="status" value="NOT_ANNOTATED_CDS"/>
    <property type="molecule type" value="Genomic_DNA"/>
</dbReference>
<dbReference type="EMBL" id="ADFV01051570">
    <property type="status" value="NOT_ANNOTATED_CDS"/>
    <property type="molecule type" value="Genomic_DNA"/>
</dbReference>
<dbReference type="EMBL" id="ADFV01051577">
    <property type="status" value="NOT_ANNOTATED_CDS"/>
    <property type="molecule type" value="Genomic_DNA"/>
</dbReference>
<reference evidence="1 2" key="1">
    <citation type="submission" date="2012-10" db="EMBL/GenBank/DDBJ databases">
        <authorList>
            <consortium name="Gibbon Genome Sequencing Consortium"/>
        </authorList>
    </citation>
    <scope>NUCLEOTIDE SEQUENCE [LARGE SCALE GENOMIC DNA]</scope>
</reference>
<dbReference type="Gene3D" id="1.10.510.10">
    <property type="entry name" value="Transferase(Phosphotransferase) domain 1"/>
    <property type="match status" value="1"/>
</dbReference>
<dbReference type="AlphaFoldDB" id="A0A2I3GE30"/>